<dbReference type="SUPFAM" id="SSF53901">
    <property type="entry name" value="Thiolase-like"/>
    <property type="match status" value="1"/>
</dbReference>
<dbReference type="InterPro" id="IPR010894">
    <property type="entry name" value="SpoVAD"/>
</dbReference>
<evidence type="ECO:0000313" key="1">
    <source>
        <dbReference type="EMBL" id="MBC8542309.1"/>
    </source>
</evidence>
<dbReference type="Gene3D" id="3.40.47.40">
    <property type="entry name" value="Stage V sporulation protein AD"/>
    <property type="match status" value="1"/>
</dbReference>
<dbReference type="EMBL" id="JACRSQ010000002">
    <property type="protein sequence ID" value="MBC8542309.1"/>
    <property type="molecule type" value="Genomic_DNA"/>
</dbReference>
<protein>
    <submittedName>
        <fullName evidence="1">Stage V sporulation protein AD</fullName>
    </submittedName>
</protein>
<sequence>MGKHVGRQTVVFDRPPVIASGASVVGPKEGQGPLASYFDEIWKDEMDGEKSWEKAESKLMKRAITLAIEKAGLKEENIQYILAGDLLNQLTASHFAIRDFSIPFLGMYGACSTMGLSMEVGAMLLDGGFADYVAVSASSHFCTSEKQFRMPLNYGSQRPLYATWTVTGSGSLVLAANGDGPRITAATAGKIVDYGIKDAFNMGGAMAPAAADVMKAHFQDLNRGPDYYDLIITGDLGYYGTQLTRELLEKEGFLLDERYTDCGIQIYDKEAQDTHGGGSGCGCSAVTMAGYLLSEIQKGAFHRVLLIPTGALLSPLSTQQGESIPCVAHAVVIEKE</sequence>
<accession>A0A926DS55</accession>
<dbReference type="GO" id="GO:0016746">
    <property type="term" value="F:acyltransferase activity"/>
    <property type="evidence" value="ECO:0007669"/>
    <property type="project" value="InterPro"/>
</dbReference>
<organism evidence="1 2">
    <name type="scientific">Bianquea renquensis</name>
    <dbReference type="NCBI Taxonomy" id="2763661"/>
    <lineage>
        <taxon>Bacteria</taxon>
        <taxon>Bacillati</taxon>
        <taxon>Bacillota</taxon>
        <taxon>Clostridia</taxon>
        <taxon>Eubacteriales</taxon>
        <taxon>Bianqueaceae</taxon>
        <taxon>Bianquea</taxon>
    </lineage>
</organism>
<dbReference type="RefSeq" id="WP_177719659.1">
    <property type="nucleotide sequence ID" value="NZ_JACRSQ010000002.1"/>
</dbReference>
<dbReference type="Pfam" id="PF07451">
    <property type="entry name" value="SpoVAD"/>
    <property type="match status" value="1"/>
</dbReference>
<comment type="caution">
    <text evidence="1">The sequence shown here is derived from an EMBL/GenBank/DDBJ whole genome shotgun (WGS) entry which is preliminary data.</text>
</comment>
<dbReference type="Proteomes" id="UP000657006">
    <property type="component" value="Unassembled WGS sequence"/>
</dbReference>
<dbReference type="NCBIfam" id="TIGR02845">
    <property type="entry name" value="spore_V_AD"/>
    <property type="match status" value="1"/>
</dbReference>
<dbReference type="InterPro" id="IPR038369">
    <property type="entry name" value="SpoVAD_sf"/>
</dbReference>
<gene>
    <name evidence="1" type="primary">spoVAD</name>
    <name evidence="1" type="ORF">H8730_01945</name>
</gene>
<dbReference type="InterPro" id="IPR016039">
    <property type="entry name" value="Thiolase-like"/>
</dbReference>
<keyword evidence="2" id="KW-1185">Reference proteome</keyword>
<dbReference type="AlphaFoldDB" id="A0A926DS55"/>
<proteinExistence type="predicted"/>
<dbReference type="PIRSF" id="PIRSF011570">
    <property type="entry name" value="SpoVAD"/>
    <property type="match status" value="1"/>
</dbReference>
<evidence type="ECO:0000313" key="2">
    <source>
        <dbReference type="Proteomes" id="UP000657006"/>
    </source>
</evidence>
<reference evidence="1" key="1">
    <citation type="submission" date="2020-08" db="EMBL/GenBank/DDBJ databases">
        <title>Genome public.</title>
        <authorList>
            <person name="Liu C."/>
            <person name="Sun Q."/>
        </authorList>
    </citation>
    <scope>NUCLEOTIDE SEQUENCE</scope>
    <source>
        <strain evidence="1">NSJ-32</strain>
    </source>
</reference>
<dbReference type="NCBIfam" id="NF006160">
    <property type="entry name" value="PRK08304.1"/>
    <property type="match status" value="1"/>
</dbReference>
<name>A0A926DS55_9FIRM</name>